<keyword evidence="4 9" id="KW-0223">Dioxygenase</keyword>
<keyword evidence="3" id="KW-0479">Metal-binding</keyword>
<comment type="similarity">
    <text evidence="2">Belongs to the gamma-BBH/TMLD family.</text>
</comment>
<protein>
    <submittedName>
        <fullName evidence="9">Gamma-butyrobetaine dioxygenase-like protein</fullName>
    </submittedName>
</protein>
<dbReference type="Pfam" id="PF02668">
    <property type="entry name" value="TauD"/>
    <property type="match status" value="1"/>
</dbReference>
<dbReference type="HOGENOM" id="CLU_021859_0_1_1"/>
<dbReference type="GO" id="GO:0045329">
    <property type="term" value="P:carnitine biosynthetic process"/>
    <property type="evidence" value="ECO:0007669"/>
    <property type="project" value="TreeGrafter"/>
</dbReference>
<dbReference type="PANTHER" id="PTHR10696">
    <property type="entry name" value="GAMMA-BUTYROBETAINE HYDROXYLASE-RELATED"/>
    <property type="match status" value="1"/>
</dbReference>
<evidence type="ECO:0000313" key="10">
    <source>
        <dbReference type="Proteomes" id="UP000029964"/>
    </source>
</evidence>
<dbReference type="GO" id="GO:0051213">
    <property type="term" value="F:dioxygenase activity"/>
    <property type="evidence" value="ECO:0007669"/>
    <property type="project" value="UniProtKB-KW"/>
</dbReference>
<feature type="compositionally biased region" description="Basic and acidic residues" evidence="7">
    <location>
        <begin position="334"/>
        <end position="349"/>
    </location>
</feature>
<proteinExistence type="inferred from homology"/>
<reference evidence="10" key="1">
    <citation type="journal article" date="2014" name="Genome Announc.">
        <title>Genome sequence and annotation of Acremonium chrysogenum, producer of the beta-lactam antibiotic cephalosporin C.</title>
        <authorList>
            <person name="Terfehr D."/>
            <person name="Dahlmann T.A."/>
            <person name="Specht T."/>
            <person name="Zadra I."/>
            <person name="Kuernsteiner H."/>
            <person name="Kueck U."/>
        </authorList>
    </citation>
    <scope>NUCLEOTIDE SEQUENCE [LARGE SCALE GENOMIC DNA]</scope>
    <source>
        <strain evidence="10">ATCC 11550 / CBS 779.69 / DSM 880 / IAM 14645 / JCM 23072 / IMI 49137</strain>
    </source>
</reference>
<dbReference type="GO" id="GO:0046872">
    <property type="term" value="F:metal ion binding"/>
    <property type="evidence" value="ECO:0007669"/>
    <property type="project" value="UniProtKB-KW"/>
</dbReference>
<organism evidence="9 10">
    <name type="scientific">Hapsidospora chrysogenum (strain ATCC 11550 / CBS 779.69 / DSM 880 / IAM 14645 / JCM 23072 / IMI 49137)</name>
    <name type="common">Acremonium chrysogenum</name>
    <dbReference type="NCBI Taxonomy" id="857340"/>
    <lineage>
        <taxon>Eukaryota</taxon>
        <taxon>Fungi</taxon>
        <taxon>Dikarya</taxon>
        <taxon>Ascomycota</taxon>
        <taxon>Pezizomycotina</taxon>
        <taxon>Sordariomycetes</taxon>
        <taxon>Hypocreomycetidae</taxon>
        <taxon>Hypocreales</taxon>
        <taxon>Bionectriaceae</taxon>
        <taxon>Hapsidospora</taxon>
    </lineage>
</organism>
<dbReference type="GO" id="GO:0005739">
    <property type="term" value="C:mitochondrion"/>
    <property type="evidence" value="ECO:0007669"/>
    <property type="project" value="TreeGrafter"/>
</dbReference>
<evidence type="ECO:0000313" key="9">
    <source>
        <dbReference type="EMBL" id="KFH46493.1"/>
    </source>
</evidence>
<comment type="cofactor">
    <cofactor evidence="1">
        <name>Fe(2+)</name>
        <dbReference type="ChEBI" id="CHEBI:29033"/>
    </cofactor>
</comment>
<evidence type="ECO:0000256" key="3">
    <source>
        <dbReference type="ARBA" id="ARBA00022723"/>
    </source>
</evidence>
<evidence type="ECO:0000256" key="7">
    <source>
        <dbReference type="SAM" id="MobiDB-lite"/>
    </source>
</evidence>
<keyword evidence="6" id="KW-0408">Iron</keyword>
<dbReference type="CDD" id="cd00250">
    <property type="entry name" value="CAS_like"/>
    <property type="match status" value="1"/>
</dbReference>
<evidence type="ECO:0000256" key="4">
    <source>
        <dbReference type="ARBA" id="ARBA00022964"/>
    </source>
</evidence>
<dbReference type="PANTHER" id="PTHR10696:SF25">
    <property type="entry name" value="OXIDOREDUCTASE AIM17-RELATED"/>
    <property type="match status" value="1"/>
</dbReference>
<dbReference type="Proteomes" id="UP000029964">
    <property type="component" value="Unassembled WGS sequence"/>
</dbReference>
<dbReference type="Gene3D" id="3.60.130.10">
    <property type="entry name" value="Clavaminate synthase-like"/>
    <property type="match status" value="1"/>
</dbReference>
<sequence length="370" mass="42311">MEITKVRLTEDNGLAVTVDKDMKSHGGSAGHEVLLSSQWLDELLSPNAPLELRYGREYWDGSEIKDKVRRIDYEAFMQDEGTAFWDVIRDIMRLGIVFLRNVPRDEESVSRIALRIANIQETFYGRTFDVRAKPNAENVAYTSGYLGLHQDLLYLEPVPFVQILHCIDNSCQGGESLFSDAERVGTMLDLLRRNPQYSFLQRLVEHTVPYGYARHGYRYGQNRPLLRPTGRNECEVYWSPPFQAEWREGYSAQEMADWVLGARIFEEAVNSPTSLYQTRMEPGDCVLFNNRRVLHGRTAFDLDGGGSRWLRGTYISKQDFLSKASYAPGSHVSSPRDARERTANDEKARQAALMATNTYKEMEAKARPDA</sequence>
<comment type="caution">
    <text evidence="9">The sequence shown here is derived from an EMBL/GenBank/DDBJ whole genome shotgun (WGS) entry which is preliminary data.</text>
</comment>
<dbReference type="InterPro" id="IPR042098">
    <property type="entry name" value="TauD-like_sf"/>
</dbReference>
<keyword evidence="5" id="KW-0560">Oxidoreductase</keyword>
<dbReference type="EMBL" id="JPKY01000018">
    <property type="protein sequence ID" value="KFH46493.1"/>
    <property type="molecule type" value="Genomic_DNA"/>
</dbReference>
<evidence type="ECO:0000256" key="5">
    <source>
        <dbReference type="ARBA" id="ARBA00023002"/>
    </source>
</evidence>
<dbReference type="SUPFAM" id="SSF51197">
    <property type="entry name" value="Clavaminate synthase-like"/>
    <property type="match status" value="1"/>
</dbReference>
<name>A0A086TAW1_HAPC1</name>
<feature type="domain" description="TauD/TfdA-like" evidence="8">
    <location>
        <begin position="70"/>
        <end position="314"/>
    </location>
</feature>
<dbReference type="InterPro" id="IPR050411">
    <property type="entry name" value="AlphaKG_dependent_hydroxylases"/>
</dbReference>
<keyword evidence="10" id="KW-1185">Reference proteome</keyword>
<feature type="region of interest" description="Disordered" evidence="7">
    <location>
        <begin position="326"/>
        <end position="349"/>
    </location>
</feature>
<evidence type="ECO:0000256" key="1">
    <source>
        <dbReference type="ARBA" id="ARBA00001954"/>
    </source>
</evidence>
<dbReference type="InterPro" id="IPR003819">
    <property type="entry name" value="TauD/TfdA-like"/>
</dbReference>
<evidence type="ECO:0000256" key="6">
    <source>
        <dbReference type="ARBA" id="ARBA00023004"/>
    </source>
</evidence>
<dbReference type="AlphaFoldDB" id="A0A086TAW1"/>
<evidence type="ECO:0000256" key="2">
    <source>
        <dbReference type="ARBA" id="ARBA00008654"/>
    </source>
</evidence>
<evidence type="ECO:0000259" key="8">
    <source>
        <dbReference type="Pfam" id="PF02668"/>
    </source>
</evidence>
<accession>A0A086TAW1</accession>
<gene>
    <name evidence="9" type="ORF">ACRE_026580</name>
</gene>
<dbReference type="STRING" id="857340.A0A086TAW1"/>
<dbReference type="OrthoDB" id="406634at2759"/>